<name>A0A7C9QWD8_9PROT</name>
<keyword evidence="3" id="KW-1185">Reference proteome</keyword>
<dbReference type="InterPro" id="IPR017438">
    <property type="entry name" value="ATP-NAD_kinase_N"/>
</dbReference>
<dbReference type="Proteomes" id="UP000480684">
    <property type="component" value="Unassembled WGS sequence"/>
</dbReference>
<dbReference type="EMBL" id="JAAIYP010000043">
    <property type="protein sequence ID" value="NFV81759.1"/>
    <property type="molecule type" value="Genomic_DNA"/>
</dbReference>
<dbReference type="GO" id="GO:0016301">
    <property type="term" value="F:kinase activity"/>
    <property type="evidence" value="ECO:0007669"/>
    <property type="project" value="InterPro"/>
</dbReference>
<dbReference type="SUPFAM" id="SSF111331">
    <property type="entry name" value="NAD kinase/diacylglycerol kinase-like"/>
    <property type="match status" value="1"/>
</dbReference>
<accession>A0A7C9QWD8</accession>
<reference evidence="2 3" key="1">
    <citation type="submission" date="2020-02" db="EMBL/GenBank/DDBJ databases">
        <authorList>
            <person name="Dziuba M."/>
            <person name="Kuznetsov B."/>
            <person name="Mardanov A."/>
            <person name="Ravin N."/>
            <person name="Grouzdev D."/>
        </authorList>
    </citation>
    <scope>NUCLEOTIDE SEQUENCE [LARGE SCALE GENOMIC DNA]</scope>
    <source>
        <strain evidence="2 3">SpK</strain>
    </source>
</reference>
<feature type="domain" description="DAGKc" evidence="1">
    <location>
        <begin position="4"/>
        <end position="105"/>
    </location>
</feature>
<sequence>MAGRTMTTVALVCNPFSDGNGGLASLAEHAATLPGVLACAPTTPDDLAEALKGFANAGIDVLAVDGGDGTLREVMTLLPEIFGDHCPPLALLPSGKTNLAARDVGSFGGGRSGLTRLLDMVRDGWRGAHWSERQALEVTWPDQPQRRLRGFLFGAGAFTHATRMAGSWAHDHGFRQRSAVAIGVARVLWEALRGSKMLADPMVEYAPDGADATPAAPRFLMLATTARTLMLGLWPFPPPADGPALNWLGVAHPPRRLPLALWKAWRGTLPDPALGIEGGRCRRLDLRLGGDFVVDGEVYQTGPAGIALRAGPTFRFVAG</sequence>
<dbReference type="RefSeq" id="WP_163682120.1">
    <property type="nucleotide sequence ID" value="NZ_JAAIYP010000043.1"/>
</dbReference>
<dbReference type="PROSITE" id="PS50146">
    <property type="entry name" value="DAGK"/>
    <property type="match status" value="1"/>
</dbReference>
<proteinExistence type="predicted"/>
<dbReference type="InterPro" id="IPR016064">
    <property type="entry name" value="NAD/diacylglycerol_kinase_sf"/>
</dbReference>
<evidence type="ECO:0000259" key="1">
    <source>
        <dbReference type="PROSITE" id="PS50146"/>
    </source>
</evidence>
<gene>
    <name evidence="2" type="ORF">G4223_16735</name>
</gene>
<dbReference type="AlphaFoldDB" id="A0A7C9QWD8"/>
<evidence type="ECO:0000313" key="2">
    <source>
        <dbReference type="EMBL" id="NFV81759.1"/>
    </source>
</evidence>
<dbReference type="InterPro" id="IPR001206">
    <property type="entry name" value="Diacylglycerol_kinase_cat_dom"/>
</dbReference>
<dbReference type="Gene3D" id="3.40.50.10330">
    <property type="entry name" value="Probable inorganic polyphosphate/atp-NAD kinase, domain 1"/>
    <property type="match status" value="1"/>
</dbReference>
<evidence type="ECO:0000313" key="3">
    <source>
        <dbReference type="Proteomes" id="UP000480684"/>
    </source>
</evidence>
<comment type="caution">
    <text evidence="2">The sequence shown here is derived from an EMBL/GenBank/DDBJ whole genome shotgun (WGS) entry which is preliminary data.</text>
</comment>
<protein>
    <recommendedName>
        <fullName evidence="1">DAGKc domain-containing protein</fullName>
    </recommendedName>
</protein>
<dbReference type="Pfam" id="PF00781">
    <property type="entry name" value="DAGK_cat"/>
    <property type="match status" value="1"/>
</dbReference>
<organism evidence="2 3">
    <name type="scientific">Magnetospirillum aberrantis SpK</name>
    <dbReference type="NCBI Taxonomy" id="908842"/>
    <lineage>
        <taxon>Bacteria</taxon>
        <taxon>Pseudomonadati</taxon>
        <taxon>Pseudomonadota</taxon>
        <taxon>Alphaproteobacteria</taxon>
        <taxon>Rhodospirillales</taxon>
        <taxon>Rhodospirillaceae</taxon>
        <taxon>Magnetospirillum</taxon>
    </lineage>
</organism>